<proteinExistence type="predicted"/>
<dbReference type="AlphaFoldDB" id="A0AAV1Q4S5"/>
<feature type="compositionally biased region" description="Basic and acidic residues" evidence="1">
    <location>
        <begin position="64"/>
        <end position="80"/>
    </location>
</feature>
<name>A0AAV1Q4S5_SCOSC</name>
<evidence type="ECO:0000256" key="1">
    <source>
        <dbReference type="SAM" id="MobiDB-lite"/>
    </source>
</evidence>
<evidence type="ECO:0000313" key="3">
    <source>
        <dbReference type="Proteomes" id="UP001314229"/>
    </source>
</evidence>
<organism evidence="2 3">
    <name type="scientific">Scomber scombrus</name>
    <name type="common">Atlantic mackerel</name>
    <name type="synonym">Scomber vernalis</name>
    <dbReference type="NCBI Taxonomy" id="13677"/>
    <lineage>
        <taxon>Eukaryota</taxon>
        <taxon>Metazoa</taxon>
        <taxon>Chordata</taxon>
        <taxon>Craniata</taxon>
        <taxon>Vertebrata</taxon>
        <taxon>Euteleostomi</taxon>
        <taxon>Actinopterygii</taxon>
        <taxon>Neopterygii</taxon>
        <taxon>Teleostei</taxon>
        <taxon>Neoteleostei</taxon>
        <taxon>Acanthomorphata</taxon>
        <taxon>Pelagiaria</taxon>
        <taxon>Scombriformes</taxon>
        <taxon>Scombridae</taxon>
        <taxon>Scomber</taxon>
    </lineage>
</organism>
<feature type="region of interest" description="Disordered" evidence="1">
    <location>
        <begin position="61"/>
        <end position="86"/>
    </location>
</feature>
<protein>
    <submittedName>
        <fullName evidence="2">Uncharacterized protein</fullName>
    </submittedName>
</protein>
<dbReference type="Proteomes" id="UP001314229">
    <property type="component" value="Unassembled WGS sequence"/>
</dbReference>
<accession>A0AAV1Q4S5</accession>
<dbReference type="EMBL" id="CAWUFR010000475">
    <property type="protein sequence ID" value="CAK6978290.1"/>
    <property type="molecule type" value="Genomic_DNA"/>
</dbReference>
<gene>
    <name evidence="2" type="ORF">FSCOSCO3_A030585</name>
</gene>
<comment type="caution">
    <text evidence="2">The sequence shown here is derived from an EMBL/GenBank/DDBJ whole genome shotgun (WGS) entry which is preliminary data.</text>
</comment>
<evidence type="ECO:0000313" key="2">
    <source>
        <dbReference type="EMBL" id="CAK6978290.1"/>
    </source>
</evidence>
<keyword evidence="3" id="KW-1185">Reference proteome</keyword>
<reference evidence="2 3" key="1">
    <citation type="submission" date="2024-01" db="EMBL/GenBank/DDBJ databases">
        <authorList>
            <person name="Alioto T."/>
            <person name="Alioto T."/>
            <person name="Gomez Garrido J."/>
        </authorList>
    </citation>
    <scope>NUCLEOTIDE SEQUENCE [LARGE SCALE GENOMIC DNA]</scope>
</reference>
<sequence length="86" mass="9358">MCAVISEYSLWAEQQPESVKVTDTFDNTEANQGGNTVAYVQGPHPIPPVSVELAGNLGRQTGRAAERQTGRAAVKERDLALNKYKK</sequence>